<dbReference type="InterPro" id="IPR051052">
    <property type="entry name" value="Diverse_substrate_MTase"/>
</dbReference>
<dbReference type="EMBL" id="JBEZFP010000195">
    <property type="protein sequence ID" value="MEU8139725.1"/>
    <property type="molecule type" value="Genomic_DNA"/>
</dbReference>
<evidence type="ECO:0000259" key="4">
    <source>
        <dbReference type="Pfam" id="PF08241"/>
    </source>
</evidence>
<dbReference type="PANTHER" id="PTHR44942:SF4">
    <property type="entry name" value="METHYLTRANSFERASE TYPE 11 DOMAIN-CONTAINING PROTEIN"/>
    <property type="match status" value="1"/>
</dbReference>
<dbReference type="EC" id="2.1.-.-" evidence="5"/>
<comment type="similarity">
    <text evidence="1">Belongs to the methyltransferase superfamily.</text>
</comment>
<dbReference type="GO" id="GO:0032259">
    <property type="term" value="P:methylation"/>
    <property type="evidence" value="ECO:0007669"/>
    <property type="project" value="UniProtKB-KW"/>
</dbReference>
<evidence type="ECO:0000256" key="3">
    <source>
        <dbReference type="ARBA" id="ARBA00022679"/>
    </source>
</evidence>
<dbReference type="InterPro" id="IPR013216">
    <property type="entry name" value="Methyltransf_11"/>
</dbReference>
<keyword evidence="6" id="KW-1185">Reference proteome</keyword>
<dbReference type="RefSeq" id="WP_358364019.1">
    <property type="nucleotide sequence ID" value="NZ_JBEZFP010000195.1"/>
</dbReference>
<dbReference type="Gene3D" id="3.40.50.150">
    <property type="entry name" value="Vaccinia Virus protein VP39"/>
    <property type="match status" value="1"/>
</dbReference>
<dbReference type="CDD" id="cd02440">
    <property type="entry name" value="AdoMet_MTases"/>
    <property type="match status" value="1"/>
</dbReference>
<evidence type="ECO:0000256" key="2">
    <source>
        <dbReference type="ARBA" id="ARBA00022603"/>
    </source>
</evidence>
<evidence type="ECO:0000313" key="5">
    <source>
        <dbReference type="EMBL" id="MEU8139725.1"/>
    </source>
</evidence>
<feature type="domain" description="Methyltransferase type 11" evidence="4">
    <location>
        <begin position="47"/>
        <end position="133"/>
    </location>
</feature>
<dbReference type="SUPFAM" id="SSF53335">
    <property type="entry name" value="S-adenosyl-L-methionine-dependent methyltransferases"/>
    <property type="match status" value="1"/>
</dbReference>
<protein>
    <submittedName>
        <fullName evidence="5">Class I SAM-dependent methyltransferase</fullName>
        <ecNumber evidence="5">2.1.-.-</ecNumber>
    </submittedName>
</protein>
<reference evidence="5 6" key="1">
    <citation type="submission" date="2024-06" db="EMBL/GenBank/DDBJ databases">
        <title>The Natural Products Discovery Center: Release of the First 8490 Sequenced Strains for Exploring Actinobacteria Biosynthetic Diversity.</title>
        <authorList>
            <person name="Kalkreuter E."/>
            <person name="Kautsar S.A."/>
            <person name="Yang D."/>
            <person name="Bader C.D."/>
            <person name="Teijaro C.N."/>
            <person name="Fluegel L."/>
            <person name="Davis C.M."/>
            <person name="Simpson J.R."/>
            <person name="Lauterbach L."/>
            <person name="Steele A.D."/>
            <person name="Gui C."/>
            <person name="Meng S."/>
            <person name="Li G."/>
            <person name="Viehrig K."/>
            <person name="Ye F."/>
            <person name="Su P."/>
            <person name="Kiefer A.F."/>
            <person name="Nichols A."/>
            <person name="Cepeda A.J."/>
            <person name="Yan W."/>
            <person name="Fan B."/>
            <person name="Jiang Y."/>
            <person name="Adhikari A."/>
            <person name="Zheng C.-J."/>
            <person name="Schuster L."/>
            <person name="Cowan T.M."/>
            <person name="Smanski M.J."/>
            <person name="Chevrette M.G."/>
            <person name="De Carvalho L.P.S."/>
            <person name="Shen B."/>
        </authorList>
    </citation>
    <scope>NUCLEOTIDE SEQUENCE [LARGE SCALE GENOMIC DNA]</scope>
    <source>
        <strain evidence="5 6">NPDC048946</strain>
    </source>
</reference>
<comment type="caution">
    <text evidence="5">The sequence shown here is derived from an EMBL/GenBank/DDBJ whole genome shotgun (WGS) entry which is preliminary data.</text>
</comment>
<dbReference type="InterPro" id="IPR029063">
    <property type="entry name" value="SAM-dependent_MTases_sf"/>
</dbReference>
<proteinExistence type="inferred from homology"/>
<keyword evidence="3 5" id="KW-0808">Transferase</keyword>
<keyword evidence="2 5" id="KW-0489">Methyltransferase</keyword>
<dbReference type="GO" id="GO:0008168">
    <property type="term" value="F:methyltransferase activity"/>
    <property type="evidence" value="ECO:0007669"/>
    <property type="project" value="UniProtKB-KW"/>
</dbReference>
<sequence length="256" mass="27940">MGAHEVANTGYARAVRVYERARPSYPLPVLAELTDALGLGAGRTVVELGAGTGLFTRLLMLTGARVVAVEPVAAMRGRLVELLPSVTVADGTAEHTGVAAGSAHAVIAAQAWHWFDAQATPAEVERVLAPGGGLGLVWNTYDDTVPWVRDYQDIYFRRAPADLPSHQDGTWRKVLESRPGWSGISERHFPNPHRMSRDGVIDRMLSSSHIACLDAGEQARVRREVEGVLDGHPETRGRDTVELPYVTDLYWMVRAN</sequence>
<dbReference type="Pfam" id="PF08241">
    <property type="entry name" value="Methyltransf_11"/>
    <property type="match status" value="1"/>
</dbReference>
<accession>A0ABV3DVE4</accession>
<organism evidence="5 6">
    <name type="scientific">Streptodolium elevatio</name>
    <dbReference type="NCBI Taxonomy" id="3157996"/>
    <lineage>
        <taxon>Bacteria</taxon>
        <taxon>Bacillati</taxon>
        <taxon>Actinomycetota</taxon>
        <taxon>Actinomycetes</taxon>
        <taxon>Kitasatosporales</taxon>
        <taxon>Streptomycetaceae</taxon>
        <taxon>Streptodolium</taxon>
    </lineage>
</organism>
<evidence type="ECO:0000313" key="6">
    <source>
        <dbReference type="Proteomes" id="UP001551482"/>
    </source>
</evidence>
<dbReference type="PANTHER" id="PTHR44942">
    <property type="entry name" value="METHYLTRANSF_11 DOMAIN-CONTAINING PROTEIN"/>
    <property type="match status" value="1"/>
</dbReference>
<evidence type="ECO:0000256" key="1">
    <source>
        <dbReference type="ARBA" id="ARBA00008361"/>
    </source>
</evidence>
<dbReference type="Proteomes" id="UP001551482">
    <property type="component" value="Unassembled WGS sequence"/>
</dbReference>
<name>A0ABV3DVE4_9ACTN</name>
<gene>
    <name evidence="5" type="ORF">AB0C36_40310</name>
</gene>